<evidence type="ECO:0000256" key="1">
    <source>
        <dbReference type="SAM" id="MobiDB-lite"/>
    </source>
</evidence>
<dbReference type="SUPFAM" id="SSF52113">
    <property type="entry name" value="BRCT domain"/>
    <property type="match status" value="2"/>
</dbReference>
<dbReference type="InterPro" id="IPR001357">
    <property type="entry name" value="BRCT_dom"/>
</dbReference>
<dbReference type="Proteomes" id="UP000236544">
    <property type="component" value="Unassembled WGS sequence"/>
</dbReference>
<reference evidence="4" key="1">
    <citation type="submission" date="2015-10" db="EMBL/GenBank/DDBJ databases">
        <authorList>
            <person name="Devillers H."/>
        </authorList>
    </citation>
    <scope>NUCLEOTIDE SEQUENCE [LARGE SCALE GENOMIC DNA]</scope>
</reference>
<dbReference type="EMBL" id="LN890557">
    <property type="protein sequence ID" value="CUS24866.1"/>
    <property type="molecule type" value="Genomic_DNA"/>
</dbReference>
<feature type="domain" description="BRCT" evidence="2">
    <location>
        <begin position="115"/>
        <end position="208"/>
    </location>
</feature>
<dbReference type="InterPro" id="IPR031906">
    <property type="entry name" value="RTT107_BRCT_6"/>
</dbReference>
<feature type="compositionally biased region" description="Polar residues" evidence="1">
    <location>
        <begin position="589"/>
        <end position="599"/>
    </location>
</feature>
<dbReference type="Gene3D" id="3.40.50.10190">
    <property type="entry name" value="BRCT domain"/>
    <property type="match status" value="4"/>
</dbReference>
<feature type="region of interest" description="Disordered" evidence="1">
    <location>
        <begin position="477"/>
        <end position="499"/>
    </location>
</feature>
<keyword evidence="4" id="KW-1185">Reference proteome</keyword>
<dbReference type="AlphaFoldDB" id="A0A0P1KY31"/>
<dbReference type="GO" id="GO:0006302">
    <property type="term" value="P:double-strand break repair"/>
    <property type="evidence" value="ECO:0007669"/>
    <property type="project" value="TreeGrafter"/>
</dbReference>
<dbReference type="Pfam" id="PF00533">
    <property type="entry name" value="BRCT"/>
    <property type="match status" value="1"/>
</dbReference>
<dbReference type="Pfam" id="PF16770">
    <property type="entry name" value="RTT107_BRCT_5"/>
    <property type="match status" value="1"/>
</dbReference>
<sequence length="913" mass="102264">MSTSSKLFQGINFVIVAHKEAESETERIVEILEDNSANKCVIYKVQEEHAYPVLAKDAFCRTFDFEVHAIIASSCDFWFYRLAAFDFLIPVVTSDWVSACVATRRITRANSFSPDPSHLLRNHQIYVSKHSFTQSEYTFYSAVIRALGGVCIDHLSSKTSHILTNDAQDPAIAAVADIQSLSINYVLPTWVVAVFASGELADETPHSLDPHDRPEAVGTKAENMWELVQKAAVGSCTNFLGGHKVFLSSDLVLPNQCYNFLVDLILAAGGSAVRNSETADISNFNGDCFLGQHSGSADFAIANSRGLHTGNLSWLFYMWSLQSFVPPQCKLLLSPLRPPVFGKDELILSYTNYLGQQRYYIQKLVEALGGVSTTELTRKNTHLLTCLPLGQKYEAALRWNGDCKIANHLWLEDCYRNQTQVPFVGTRYQEIPAPGGLKTKLGQMPLETSDEDFTNTIIPQEADINLQEDTLLRDQDGAAETQTQYEDVASPNDIYPDPISILEELPTPEKTHSQMQINIVEGTSSKQEPSEKYTVEKAAPKRTFGEFLRDEAFSTDLIPEPPKANLSPNNLAPDSESHALESQKDKISQETVSSVPLRQSSPNPPLSSLPCDHSQLLPSSNSRKAKEKAALKLHTDMEALNEFEQNLRRKKNRSLLPEEIQKLNKLKEIEEKVRVYLEAVYNHPKGKSAKHYDIVAVCTGCHEEIDEFDLELLRRVGITILKTTNGQCNAIIAPKKMRTAKFLTSFSFHPLKWALLPEFVSELLSIFKQTTPIQELPKPEDYLIPEIEPEVLEKTKLSTKVFQRAGIKSINLTEEVPGGEEVLSSILKAHGVQNVHMLPKKYTEEDIIINNGRRNSPSHILIAQKASQSKKFAKLCRNAGENKVMVVEWNWCVDSIFTLEANLETSPYVVYRS</sequence>
<dbReference type="SMART" id="SM00292">
    <property type="entry name" value="BRCT"/>
    <property type="match status" value="4"/>
</dbReference>
<dbReference type="PANTHER" id="PTHR47667">
    <property type="entry name" value="REGULATOR OF TY1 TRANSPOSITION PROTEIN 107"/>
    <property type="match status" value="1"/>
</dbReference>
<dbReference type="GO" id="GO:0005634">
    <property type="term" value="C:nucleus"/>
    <property type="evidence" value="ECO:0007669"/>
    <property type="project" value="TreeGrafter"/>
</dbReference>
<dbReference type="CDD" id="cd00027">
    <property type="entry name" value="BRCT"/>
    <property type="match status" value="1"/>
</dbReference>
<dbReference type="PANTHER" id="PTHR47667:SF1">
    <property type="entry name" value="REGULATOR OF TY1 TRANSPOSITION PROTEIN 107"/>
    <property type="match status" value="1"/>
</dbReference>
<feature type="compositionally biased region" description="Basic and acidic residues" evidence="1">
    <location>
        <begin position="575"/>
        <end position="588"/>
    </location>
</feature>
<proteinExistence type="predicted"/>
<evidence type="ECO:0000313" key="3">
    <source>
        <dbReference type="EMBL" id="CUS24866.1"/>
    </source>
</evidence>
<feature type="domain" description="BRCT" evidence="2">
    <location>
        <begin position="336"/>
        <end position="422"/>
    </location>
</feature>
<dbReference type="InterPro" id="IPR036420">
    <property type="entry name" value="BRCT_dom_sf"/>
</dbReference>
<dbReference type="PROSITE" id="PS50172">
    <property type="entry name" value="BRCT"/>
    <property type="match status" value="3"/>
</dbReference>
<feature type="domain" description="BRCT" evidence="2">
    <location>
        <begin position="3"/>
        <end position="114"/>
    </location>
</feature>
<gene>
    <name evidence="3" type="ORF">LAQU0_S21e00232g</name>
</gene>
<feature type="region of interest" description="Disordered" evidence="1">
    <location>
        <begin position="554"/>
        <end position="627"/>
    </location>
</feature>
<dbReference type="InterPro" id="IPR053036">
    <property type="entry name" value="CellCycle_DNARepair_Reg"/>
</dbReference>
<accession>A0A0P1KY31</accession>
<organism evidence="3 4">
    <name type="scientific">Lachancea quebecensis</name>
    <dbReference type="NCBI Taxonomy" id="1654605"/>
    <lineage>
        <taxon>Eukaryota</taxon>
        <taxon>Fungi</taxon>
        <taxon>Dikarya</taxon>
        <taxon>Ascomycota</taxon>
        <taxon>Saccharomycotina</taxon>
        <taxon>Saccharomycetes</taxon>
        <taxon>Saccharomycetales</taxon>
        <taxon>Saccharomycetaceae</taxon>
        <taxon>Lachancea</taxon>
    </lineage>
</organism>
<dbReference type="GO" id="GO:1990683">
    <property type="term" value="P:DNA double-strand break attachment to nuclear envelope"/>
    <property type="evidence" value="ECO:0007669"/>
    <property type="project" value="TreeGrafter"/>
</dbReference>
<protein>
    <submittedName>
        <fullName evidence="3">LAQU0S21e00232g1_1</fullName>
    </submittedName>
</protein>
<evidence type="ECO:0000259" key="2">
    <source>
        <dbReference type="PROSITE" id="PS50172"/>
    </source>
</evidence>
<dbReference type="Pfam" id="PF12738">
    <property type="entry name" value="PTCB-BRCT"/>
    <property type="match status" value="1"/>
</dbReference>
<evidence type="ECO:0000313" key="4">
    <source>
        <dbReference type="Proteomes" id="UP000236544"/>
    </source>
</evidence>
<dbReference type="OrthoDB" id="342264at2759"/>
<dbReference type="GO" id="GO:0035361">
    <property type="term" value="C:Cul8-RING ubiquitin ligase complex"/>
    <property type="evidence" value="ECO:0007669"/>
    <property type="project" value="TreeGrafter"/>
</dbReference>
<dbReference type="Pfam" id="PF16771">
    <property type="entry name" value="RTT107_BRCT_6"/>
    <property type="match status" value="1"/>
</dbReference>
<name>A0A0P1KY31_9SACH</name>